<comment type="caution">
    <text evidence="1">The sequence shown here is derived from an EMBL/GenBank/DDBJ whole genome shotgun (WGS) entry which is preliminary data.</text>
</comment>
<keyword evidence="2" id="KW-1185">Reference proteome</keyword>
<name>A0A5B7IQ34_PORTR</name>
<dbReference type="AlphaFoldDB" id="A0A5B7IQ34"/>
<evidence type="ECO:0000313" key="2">
    <source>
        <dbReference type="Proteomes" id="UP000324222"/>
    </source>
</evidence>
<protein>
    <submittedName>
        <fullName evidence="1">Uncharacterized protein</fullName>
    </submittedName>
</protein>
<organism evidence="1 2">
    <name type="scientific">Portunus trituberculatus</name>
    <name type="common">Swimming crab</name>
    <name type="synonym">Neptunus trituberculatus</name>
    <dbReference type="NCBI Taxonomy" id="210409"/>
    <lineage>
        <taxon>Eukaryota</taxon>
        <taxon>Metazoa</taxon>
        <taxon>Ecdysozoa</taxon>
        <taxon>Arthropoda</taxon>
        <taxon>Crustacea</taxon>
        <taxon>Multicrustacea</taxon>
        <taxon>Malacostraca</taxon>
        <taxon>Eumalacostraca</taxon>
        <taxon>Eucarida</taxon>
        <taxon>Decapoda</taxon>
        <taxon>Pleocyemata</taxon>
        <taxon>Brachyura</taxon>
        <taxon>Eubrachyura</taxon>
        <taxon>Portunoidea</taxon>
        <taxon>Portunidae</taxon>
        <taxon>Portuninae</taxon>
        <taxon>Portunus</taxon>
    </lineage>
</organism>
<sequence length="63" mass="7207">MTLRYCQTRDGRCRESRTHLFLHREAPEREAPGVASCPRTTSNTRGTAAAVWRRTPATQKHLL</sequence>
<evidence type="ECO:0000313" key="1">
    <source>
        <dbReference type="EMBL" id="MPC85912.1"/>
    </source>
</evidence>
<dbReference type="Proteomes" id="UP000324222">
    <property type="component" value="Unassembled WGS sequence"/>
</dbReference>
<dbReference type="EMBL" id="VSRR010069967">
    <property type="protein sequence ID" value="MPC85912.1"/>
    <property type="molecule type" value="Genomic_DNA"/>
</dbReference>
<accession>A0A5B7IQ34</accession>
<gene>
    <name evidence="1" type="ORF">E2C01_080715</name>
</gene>
<proteinExistence type="predicted"/>
<reference evidence="1 2" key="1">
    <citation type="submission" date="2019-05" db="EMBL/GenBank/DDBJ databases">
        <title>Another draft genome of Portunus trituberculatus and its Hox gene families provides insights of decapod evolution.</title>
        <authorList>
            <person name="Jeong J.-H."/>
            <person name="Song I."/>
            <person name="Kim S."/>
            <person name="Choi T."/>
            <person name="Kim D."/>
            <person name="Ryu S."/>
            <person name="Kim W."/>
        </authorList>
    </citation>
    <scope>NUCLEOTIDE SEQUENCE [LARGE SCALE GENOMIC DNA]</scope>
    <source>
        <tissue evidence="1">Muscle</tissue>
    </source>
</reference>